<feature type="transmembrane region" description="Helical" evidence="12">
    <location>
        <begin position="409"/>
        <end position="426"/>
    </location>
</feature>
<comment type="subcellular location">
    <subcellularLocation>
        <location evidence="1">Membrane</location>
        <topology evidence="1">Multi-pass membrane protein</topology>
    </subcellularLocation>
    <subcellularLocation>
        <location evidence="2">Plastid</location>
        <location evidence="2">Chloroplast</location>
    </subcellularLocation>
</comment>
<keyword evidence="9" id="KW-0809">Transit peptide</keyword>
<keyword evidence="7 12" id="KW-0812">Transmembrane</keyword>
<evidence type="ECO:0000256" key="5">
    <source>
        <dbReference type="ARBA" id="ARBA00022640"/>
    </source>
</evidence>
<dbReference type="OrthoDB" id="195057at2759"/>
<evidence type="ECO:0000259" key="13">
    <source>
        <dbReference type="Pfam" id="PF02163"/>
    </source>
</evidence>
<evidence type="ECO:0000256" key="8">
    <source>
        <dbReference type="ARBA" id="ARBA00022801"/>
    </source>
</evidence>
<keyword evidence="11 12" id="KW-0472">Membrane</keyword>
<evidence type="ECO:0000256" key="1">
    <source>
        <dbReference type="ARBA" id="ARBA00004141"/>
    </source>
</evidence>
<keyword evidence="4" id="KW-0150">Chloroplast</keyword>
<dbReference type="EMBL" id="KV784383">
    <property type="protein sequence ID" value="OEU07891.1"/>
    <property type="molecule type" value="Genomic_DNA"/>
</dbReference>
<keyword evidence="10 12" id="KW-1133">Transmembrane helix</keyword>
<comment type="similarity">
    <text evidence="3">Belongs to the peptidase M50B family.</text>
</comment>
<evidence type="ECO:0000256" key="3">
    <source>
        <dbReference type="ARBA" id="ARBA00007931"/>
    </source>
</evidence>
<feature type="non-terminal residue" evidence="14">
    <location>
        <position position="1"/>
    </location>
</feature>
<feature type="non-terminal residue" evidence="14">
    <location>
        <position position="427"/>
    </location>
</feature>
<feature type="transmembrane region" description="Helical" evidence="12">
    <location>
        <begin position="247"/>
        <end position="269"/>
    </location>
</feature>
<feature type="transmembrane region" description="Helical" evidence="12">
    <location>
        <begin position="315"/>
        <end position="336"/>
    </location>
</feature>
<dbReference type="GO" id="GO:0016020">
    <property type="term" value="C:membrane"/>
    <property type="evidence" value="ECO:0007669"/>
    <property type="project" value="UniProtKB-SubCell"/>
</dbReference>
<dbReference type="InParanoid" id="A0A1E7EPN5"/>
<proteinExistence type="inferred from homology"/>
<dbReference type="KEGG" id="fcy:FRACYDRAFT_136808"/>
<dbReference type="InterPro" id="IPR008915">
    <property type="entry name" value="Peptidase_M50"/>
</dbReference>
<evidence type="ECO:0000256" key="7">
    <source>
        <dbReference type="ARBA" id="ARBA00022692"/>
    </source>
</evidence>
<dbReference type="PANTHER" id="PTHR31412:SF0">
    <property type="entry name" value="ZINC METALLOPROTEASE EGY1, CHLOROPLASTIC-RELATED"/>
    <property type="match status" value="1"/>
</dbReference>
<name>A0A1E7EPN5_9STRA</name>
<evidence type="ECO:0000256" key="4">
    <source>
        <dbReference type="ARBA" id="ARBA00022528"/>
    </source>
</evidence>
<dbReference type="InterPro" id="IPR044838">
    <property type="entry name" value="EGY1-like"/>
</dbReference>
<evidence type="ECO:0000256" key="12">
    <source>
        <dbReference type="SAM" id="Phobius"/>
    </source>
</evidence>
<evidence type="ECO:0000256" key="10">
    <source>
        <dbReference type="ARBA" id="ARBA00022989"/>
    </source>
</evidence>
<gene>
    <name evidence="14" type="ORF">FRACYDRAFT_136808</name>
</gene>
<accession>A0A1E7EPN5</accession>
<keyword evidence="6" id="KW-0645">Protease</keyword>
<feature type="transmembrane region" description="Helical" evidence="12">
    <location>
        <begin position="357"/>
        <end position="389"/>
    </location>
</feature>
<evidence type="ECO:0000256" key="6">
    <source>
        <dbReference type="ARBA" id="ARBA00022670"/>
    </source>
</evidence>
<dbReference type="GO" id="GO:0006508">
    <property type="term" value="P:proteolysis"/>
    <property type="evidence" value="ECO:0007669"/>
    <property type="project" value="UniProtKB-KW"/>
</dbReference>
<feature type="transmembrane region" description="Helical" evidence="12">
    <location>
        <begin position="135"/>
        <end position="158"/>
    </location>
</feature>
<evidence type="ECO:0000313" key="14">
    <source>
        <dbReference type="EMBL" id="OEU07891.1"/>
    </source>
</evidence>
<feature type="domain" description="Peptidase M50" evidence="13">
    <location>
        <begin position="185"/>
        <end position="361"/>
    </location>
</feature>
<feature type="transmembrane region" description="Helical" evidence="12">
    <location>
        <begin position="178"/>
        <end position="203"/>
    </location>
</feature>
<sequence>TTTISTLGPNEVEIIKNEVLMGSRFYLTSFESIPGAALFRNTNKDGNHQHDNNNTAMVFADIQERLDKVGLGEKVQLFLLPDPEDISESGPRRTTTMGARYNADPSTETPIGLKPVILALPKALSPDESKLKKSWIYNFGIGLCYPLAAMSTFIYSFSVNALNPNFFSAVVHNRDLTVLYSCIPLILGVIAVQTVHEAAHYLVARRRKIKIGPPVPIPSLHIASFPFFGCITPLKSFPHNRAALLDFALSGPLSALAVSLGFVFGGIFLTSRASALDIARFPVIPVANMKSSFLLGSILSYLLPKTMMLPLAQPIPMHPLFVVGTSGLLSSALNLLPIFRLDGGRACFAAMGQRQGAIISVFTILWLVSLIISGASSILLSWTVLISLLQLRIEIPCRDECTEVDGKRIWLWLASFVLSMSILIPFP</sequence>
<dbReference type="GO" id="GO:0008233">
    <property type="term" value="F:peptidase activity"/>
    <property type="evidence" value="ECO:0007669"/>
    <property type="project" value="UniProtKB-KW"/>
</dbReference>
<keyword evidence="15" id="KW-1185">Reference proteome</keyword>
<organism evidence="14 15">
    <name type="scientific">Fragilariopsis cylindrus CCMP1102</name>
    <dbReference type="NCBI Taxonomy" id="635003"/>
    <lineage>
        <taxon>Eukaryota</taxon>
        <taxon>Sar</taxon>
        <taxon>Stramenopiles</taxon>
        <taxon>Ochrophyta</taxon>
        <taxon>Bacillariophyta</taxon>
        <taxon>Bacillariophyceae</taxon>
        <taxon>Bacillariophycidae</taxon>
        <taxon>Bacillariales</taxon>
        <taxon>Bacillariaceae</taxon>
        <taxon>Fragilariopsis</taxon>
    </lineage>
</organism>
<dbReference type="PANTHER" id="PTHR31412">
    <property type="entry name" value="ZINC METALLOPROTEASE EGY1"/>
    <property type="match status" value="1"/>
</dbReference>
<evidence type="ECO:0000256" key="9">
    <source>
        <dbReference type="ARBA" id="ARBA00022946"/>
    </source>
</evidence>
<protein>
    <recommendedName>
        <fullName evidence="13">Peptidase M50 domain-containing protein</fullName>
    </recommendedName>
</protein>
<keyword evidence="5" id="KW-0934">Plastid</keyword>
<dbReference type="Pfam" id="PF02163">
    <property type="entry name" value="Peptidase_M50"/>
    <property type="match status" value="1"/>
</dbReference>
<keyword evidence="8" id="KW-0378">Hydrolase</keyword>
<reference evidence="14 15" key="1">
    <citation type="submission" date="2016-09" db="EMBL/GenBank/DDBJ databases">
        <title>Extensive genetic diversity and differential bi-allelic expression allows diatom success in the polar Southern Ocean.</title>
        <authorList>
            <consortium name="DOE Joint Genome Institute"/>
            <person name="Mock T."/>
            <person name="Otillar R.P."/>
            <person name="Strauss J."/>
            <person name="Dupont C."/>
            <person name="Frickenhaus S."/>
            <person name="Maumus F."/>
            <person name="Mcmullan M."/>
            <person name="Sanges R."/>
            <person name="Schmutz J."/>
            <person name="Toseland A."/>
            <person name="Valas R."/>
            <person name="Veluchamy A."/>
            <person name="Ward B.J."/>
            <person name="Allen A."/>
            <person name="Barry K."/>
            <person name="Falciatore A."/>
            <person name="Ferrante M."/>
            <person name="Fortunato A.E."/>
            <person name="Gloeckner G."/>
            <person name="Gruber A."/>
            <person name="Hipkin R."/>
            <person name="Janech M."/>
            <person name="Kroth P."/>
            <person name="Leese F."/>
            <person name="Lindquist E."/>
            <person name="Lyon B.R."/>
            <person name="Martin J."/>
            <person name="Mayer C."/>
            <person name="Parker M."/>
            <person name="Quesneville H."/>
            <person name="Raymond J."/>
            <person name="Uhlig C."/>
            <person name="Valentin K.U."/>
            <person name="Worden A.Z."/>
            <person name="Armbrust E.V."/>
            <person name="Bowler C."/>
            <person name="Green B."/>
            <person name="Moulton V."/>
            <person name="Van Oosterhout C."/>
            <person name="Grigoriev I."/>
        </authorList>
    </citation>
    <scope>NUCLEOTIDE SEQUENCE [LARGE SCALE GENOMIC DNA]</scope>
    <source>
        <strain evidence="14 15">CCMP1102</strain>
    </source>
</reference>
<evidence type="ECO:0000256" key="11">
    <source>
        <dbReference type="ARBA" id="ARBA00023136"/>
    </source>
</evidence>
<evidence type="ECO:0000256" key="2">
    <source>
        <dbReference type="ARBA" id="ARBA00004229"/>
    </source>
</evidence>
<feature type="transmembrane region" description="Helical" evidence="12">
    <location>
        <begin position="281"/>
        <end position="303"/>
    </location>
</feature>
<evidence type="ECO:0000313" key="15">
    <source>
        <dbReference type="Proteomes" id="UP000095751"/>
    </source>
</evidence>
<dbReference type="AlphaFoldDB" id="A0A1E7EPN5"/>
<dbReference type="Proteomes" id="UP000095751">
    <property type="component" value="Unassembled WGS sequence"/>
</dbReference>
<feature type="transmembrane region" description="Helical" evidence="12">
    <location>
        <begin position="215"/>
        <end position="235"/>
    </location>
</feature>
<dbReference type="GO" id="GO:0009507">
    <property type="term" value="C:chloroplast"/>
    <property type="evidence" value="ECO:0007669"/>
    <property type="project" value="UniProtKB-SubCell"/>
</dbReference>